<keyword evidence="5 14" id="KW-0698">rRNA processing</keyword>
<dbReference type="PANTHER" id="PTHR30544:SF5">
    <property type="entry name" value="RADICAL SAM CORE DOMAIN-CONTAINING PROTEIN"/>
    <property type="match status" value="1"/>
</dbReference>
<dbReference type="Pfam" id="PF21016">
    <property type="entry name" value="RlmN_N"/>
    <property type="match status" value="1"/>
</dbReference>
<keyword evidence="8 14" id="KW-0949">S-adenosyl-L-methionine</keyword>
<dbReference type="InterPro" id="IPR058240">
    <property type="entry name" value="rSAM_sf"/>
</dbReference>
<evidence type="ECO:0000256" key="11">
    <source>
        <dbReference type="ARBA" id="ARBA00023004"/>
    </source>
</evidence>
<evidence type="ECO:0000313" key="19">
    <source>
        <dbReference type="Proteomes" id="UP000182045"/>
    </source>
</evidence>
<keyword evidence="9 14" id="KW-0819">tRNA processing</keyword>
<reference evidence="16 19" key="2">
    <citation type="submission" date="2016-01" db="EMBL/GenBank/DDBJ databases">
        <authorList>
            <person name="Varghese N."/>
        </authorList>
    </citation>
    <scope>NUCLEOTIDE SEQUENCE [LARGE SCALE GENOMIC DNA]</scope>
    <source>
        <strain evidence="16 19">HL-91</strain>
    </source>
</reference>
<keyword evidence="10 14" id="KW-0479">Metal-binding</keyword>
<evidence type="ECO:0000256" key="2">
    <source>
        <dbReference type="ARBA" id="ARBA00007544"/>
    </source>
</evidence>
<comment type="miscellaneous">
    <text evidence="14">Reaction proceeds by a ping-pong mechanism involving intermediate methylation of a conserved cysteine residue.</text>
</comment>
<feature type="domain" description="Radical SAM core" evidence="15">
    <location>
        <begin position="133"/>
        <end position="369"/>
    </location>
</feature>
<dbReference type="Pfam" id="PF04055">
    <property type="entry name" value="Radical_SAM"/>
    <property type="match status" value="1"/>
</dbReference>
<evidence type="ECO:0000256" key="3">
    <source>
        <dbReference type="ARBA" id="ARBA00022485"/>
    </source>
</evidence>
<reference evidence="17 18" key="1">
    <citation type="submission" date="2015-09" db="EMBL/GenBank/DDBJ databases">
        <title>Identification and resolution of microdiversity through metagenomic sequencing of parallel consortia.</title>
        <authorList>
            <person name="Nelson W.C."/>
            <person name="Romine M.F."/>
            <person name="Lindemann S.R."/>
        </authorList>
    </citation>
    <scope>NUCLEOTIDE SEQUENCE [LARGE SCALE GENOMIC DNA]</scope>
    <source>
        <strain evidence="17">HL-91</strain>
    </source>
</reference>
<feature type="binding site" evidence="14">
    <location>
        <begin position="206"/>
        <end position="207"/>
    </location>
    <ligand>
        <name>S-adenosyl-L-methionine</name>
        <dbReference type="ChEBI" id="CHEBI:59789"/>
    </ligand>
</feature>
<dbReference type="Gene3D" id="3.20.20.70">
    <property type="entry name" value="Aldolase class I"/>
    <property type="match status" value="1"/>
</dbReference>
<dbReference type="EC" id="2.1.1.192" evidence="14"/>
<dbReference type="FunFam" id="3.20.20.70:FF:000008">
    <property type="entry name" value="Dual-specificity RNA methyltransferase RlmN"/>
    <property type="match status" value="1"/>
</dbReference>
<feature type="binding site" evidence="14">
    <location>
        <position position="238"/>
    </location>
    <ligand>
        <name>S-adenosyl-L-methionine</name>
        <dbReference type="ChEBI" id="CHEBI:59789"/>
    </ligand>
</feature>
<dbReference type="InterPro" id="IPR048641">
    <property type="entry name" value="RlmN_N"/>
</dbReference>
<dbReference type="SFLD" id="SFLDS00029">
    <property type="entry name" value="Radical_SAM"/>
    <property type="match status" value="1"/>
</dbReference>
<evidence type="ECO:0000313" key="17">
    <source>
        <dbReference type="EMBL" id="KPP94223.1"/>
    </source>
</evidence>
<dbReference type="Gene3D" id="1.10.150.530">
    <property type="match status" value="1"/>
</dbReference>
<evidence type="ECO:0000256" key="10">
    <source>
        <dbReference type="ARBA" id="ARBA00022723"/>
    </source>
</evidence>
<dbReference type="EMBL" id="FBYC01000004">
    <property type="protein sequence ID" value="CUX81348.1"/>
    <property type="molecule type" value="Genomic_DNA"/>
</dbReference>
<evidence type="ECO:0000256" key="8">
    <source>
        <dbReference type="ARBA" id="ARBA00022691"/>
    </source>
</evidence>
<dbReference type="InterPro" id="IPR013785">
    <property type="entry name" value="Aldolase_TIM"/>
</dbReference>
<dbReference type="InterPro" id="IPR040072">
    <property type="entry name" value="Methyltransferase_A"/>
</dbReference>
<comment type="subcellular location">
    <subcellularLocation>
        <location evidence="1 14">Cytoplasm</location>
    </subcellularLocation>
</comment>
<dbReference type="STRING" id="1666912.Ga0058931_1707"/>
<dbReference type="GO" id="GO:0070475">
    <property type="term" value="P:rRNA base methylation"/>
    <property type="evidence" value="ECO:0007669"/>
    <property type="project" value="UniProtKB-UniRule"/>
</dbReference>
<dbReference type="GO" id="GO:0051539">
    <property type="term" value="F:4 iron, 4 sulfur cluster binding"/>
    <property type="evidence" value="ECO:0007669"/>
    <property type="project" value="UniProtKB-UniRule"/>
</dbReference>
<feature type="binding site" evidence="14">
    <location>
        <position position="151"/>
    </location>
    <ligand>
        <name>[4Fe-4S] cluster</name>
        <dbReference type="ChEBI" id="CHEBI:49883"/>
        <note>4Fe-4S-S-AdoMet</note>
    </ligand>
</feature>
<protein>
    <recommendedName>
        <fullName evidence="14">Dual-specificity RNA methyltransferase RlmN</fullName>
        <ecNumber evidence="14">2.1.1.192</ecNumber>
    </recommendedName>
    <alternativeName>
        <fullName evidence="14">23S rRNA (adenine(2503)-C(2))-methyltransferase</fullName>
    </alternativeName>
    <alternativeName>
        <fullName evidence="14">23S rRNA m2A2503 methyltransferase</fullName>
    </alternativeName>
    <alternativeName>
        <fullName evidence="14">Ribosomal RNA large subunit methyltransferase N</fullName>
    </alternativeName>
    <alternativeName>
        <fullName evidence="14">tRNA (adenine(37)-C(2))-methyltransferase</fullName>
    </alternativeName>
    <alternativeName>
        <fullName evidence="14">tRNA m2A37 methyltransferase</fullName>
    </alternativeName>
</protein>
<keyword evidence="11 14" id="KW-0408">Iron</keyword>
<dbReference type="InterPro" id="IPR027492">
    <property type="entry name" value="RNA_MTrfase_RlmN"/>
</dbReference>
<comment type="catalytic activity">
    <reaction evidence="14">
        <text>adenosine(2503) in 23S rRNA + 2 reduced [2Fe-2S]-[ferredoxin] + 2 S-adenosyl-L-methionine = 2-methyladenosine(2503) in 23S rRNA + 5'-deoxyadenosine + L-methionine + 2 oxidized [2Fe-2S]-[ferredoxin] + S-adenosyl-L-homocysteine</text>
        <dbReference type="Rhea" id="RHEA:42916"/>
        <dbReference type="Rhea" id="RHEA-COMP:10000"/>
        <dbReference type="Rhea" id="RHEA-COMP:10001"/>
        <dbReference type="Rhea" id="RHEA-COMP:10152"/>
        <dbReference type="Rhea" id="RHEA-COMP:10282"/>
        <dbReference type="ChEBI" id="CHEBI:17319"/>
        <dbReference type="ChEBI" id="CHEBI:33737"/>
        <dbReference type="ChEBI" id="CHEBI:33738"/>
        <dbReference type="ChEBI" id="CHEBI:57844"/>
        <dbReference type="ChEBI" id="CHEBI:57856"/>
        <dbReference type="ChEBI" id="CHEBI:59789"/>
        <dbReference type="ChEBI" id="CHEBI:74411"/>
        <dbReference type="ChEBI" id="CHEBI:74497"/>
        <dbReference type="EC" id="2.1.1.192"/>
    </reaction>
</comment>
<dbReference type="Proteomes" id="UP000182045">
    <property type="component" value="Unassembled WGS sequence"/>
</dbReference>
<keyword evidence="7 14" id="KW-0808">Transferase</keyword>
<keyword evidence="4 14" id="KW-0963">Cytoplasm</keyword>
<dbReference type="HAMAP" id="MF_01849">
    <property type="entry name" value="RNA_methyltr_RlmN"/>
    <property type="match status" value="1"/>
</dbReference>
<dbReference type="PATRIC" id="fig|1666912.4.peg.494"/>
<sequence>MMHDRFSESHAMTATAPITQDVLTIPRKQPEGEKRSLVGMTRAQMADALAAIGTPERQIKMRVGQIWQWVYHWGVQEFGAMTNLAKGYRDQLEAAFTLDRPEIVTRQVSEDGTRKYLLRIAGGHEVEAVYIPEENRGTLCVSSQVGCTLTCSFCHTGTQKLVRNLTAAEIVGQLLVARDDLGEWPEPGAPKNETRLVSNVVLMGMGEPLYNFDNVRDAMKVVMDSEGLSISRRRITLSTSGVVPEIARTAEEIGCLLAISFHATTDEVRDKLVPINKRWNIATLLDALRDYPRLSNSERITFEYVMLKDVNDSDADARRLVRLIAGIPAKINLIPFNEWPGAPYQRSDWARIESFADIVHKAGYASPIRTPRGEDIMAACGQLKSATERGRQTRAQIAAQTGA</sequence>
<evidence type="ECO:0000256" key="9">
    <source>
        <dbReference type="ARBA" id="ARBA00022694"/>
    </source>
</evidence>
<gene>
    <name evidence="14 17" type="primary">rlmN</name>
    <name evidence="16" type="ORF">Ga0058931_1707</name>
    <name evidence="17" type="ORF">HLUCCA05_12960</name>
</gene>
<dbReference type="SFLD" id="SFLDG01062">
    <property type="entry name" value="methyltransferase_(Class_A)"/>
    <property type="match status" value="1"/>
</dbReference>
<feature type="binding site" evidence="14">
    <location>
        <position position="147"/>
    </location>
    <ligand>
        <name>[4Fe-4S] cluster</name>
        <dbReference type="ChEBI" id="CHEBI:49883"/>
        <note>4Fe-4S-S-AdoMet</note>
    </ligand>
</feature>
<dbReference type="SFLD" id="SFLDF00275">
    <property type="entry name" value="adenosine_C2_methyltransferase"/>
    <property type="match status" value="1"/>
</dbReference>
<organism evidence="17 18">
    <name type="scientific">Roseibaca calidilacus</name>
    <dbReference type="NCBI Taxonomy" id="1666912"/>
    <lineage>
        <taxon>Bacteria</taxon>
        <taxon>Pseudomonadati</taxon>
        <taxon>Pseudomonadota</taxon>
        <taxon>Alphaproteobacteria</taxon>
        <taxon>Rhodobacterales</taxon>
        <taxon>Paracoccaceae</taxon>
        <taxon>Roseinatronobacter</taxon>
    </lineage>
</organism>
<evidence type="ECO:0000256" key="7">
    <source>
        <dbReference type="ARBA" id="ARBA00022679"/>
    </source>
</evidence>
<evidence type="ECO:0000256" key="13">
    <source>
        <dbReference type="ARBA" id="ARBA00023157"/>
    </source>
</evidence>
<dbReference type="PROSITE" id="PS51918">
    <property type="entry name" value="RADICAL_SAM"/>
    <property type="match status" value="1"/>
</dbReference>
<dbReference type="GO" id="GO:0070040">
    <property type="term" value="F:rRNA (adenine(2503)-C2-)-methyltransferase activity"/>
    <property type="evidence" value="ECO:0007669"/>
    <property type="project" value="UniProtKB-UniRule"/>
</dbReference>
<accession>A0A0P7W2H9</accession>
<comment type="function">
    <text evidence="14">Specifically methylates position 2 of adenine 2503 in 23S rRNA and position 2 of adenine 37 in tRNAs. m2A2503 modification seems to play a crucial role in the proofreading step occurring at the peptidyl transferase center and thus would serve to optimize ribosomal fidelity.</text>
</comment>
<evidence type="ECO:0000256" key="12">
    <source>
        <dbReference type="ARBA" id="ARBA00023014"/>
    </source>
</evidence>
<evidence type="ECO:0000313" key="16">
    <source>
        <dbReference type="EMBL" id="CUX81348.1"/>
    </source>
</evidence>
<feature type="active site" description="S-methylcysteine intermediate" evidence="14">
    <location>
        <position position="380"/>
    </location>
</feature>
<feature type="binding site" evidence="14">
    <location>
        <position position="154"/>
    </location>
    <ligand>
        <name>[4Fe-4S] cluster</name>
        <dbReference type="ChEBI" id="CHEBI:49883"/>
        <note>4Fe-4S-S-AdoMet</note>
    </ligand>
</feature>
<dbReference type="CDD" id="cd01335">
    <property type="entry name" value="Radical_SAM"/>
    <property type="match status" value="1"/>
</dbReference>
<feature type="active site" description="Proton acceptor" evidence="14">
    <location>
        <position position="127"/>
    </location>
</feature>
<dbReference type="GO" id="GO:0030488">
    <property type="term" value="P:tRNA methylation"/>
    <property type="evidence" value="ECO:0007669"/>
    <property type="project" value="UniProtKB-UniRule"/>
</dbReference>
<comment type="similarity">
    <text evidence="2 14">Belongs to the radical SAM superfamily. RlmN family.</text>
</comment>
<keyword evidence="12 14" id="KW-0411">Iron-sulfur</keyword>
<keyword evidence="19" id="KW-1185">Reference proteome</keyword>
<keyword evidence="6 14" id="KW-0489">Methyltransferase</keyword>
<comment type="caution">
    <text evidence="17">The sequence shown here is derived from an EMBL/GenBank/DDBJ whole genome shotgun (WGS) entry which is preliminary data.</text>
</comment>
<comment type="catalytic activity">
    <reaction evidence="14">
        <text>adenosine(37) in tRNA + 2 reduced [2Fe-2S]-[ferredoxin] + 2 S-adenosyl-L-methionine = 2-methyladenosine(37) in tRNA + 5'-deoxyadenosine + L-methionine + 2 oxidized [2Fe-2S]-[ferredoxin] + S-adenosyl-L-homocysteine</text>
        <dbReference type="Rhea" id="RHEA:43332"/>
        <dbReference type="Rhea" id="RHEA-COMP:10000"/>
        <dbReference type="Rhea" id="RHEA-COMP:10001"/>
        <dbReference type="Rhea" id="RHEA-COMP:10162"/>
        <dbReference type="Rhea" id="RHEA-COMP:10485"/>
        <dbReference type="ChEBI" id="CHEBI:17319"/>
        <dbReference type="ChEBI" id="CHEBI:33737"/>
        <dbReference type="ChEBI" id="CHEBI:33738"/>
        <dbReference type="ChEBI" id="CHEBI:57844"/>
        <dbReference type="ChEBI" id="CHEBI:57856"/>
        <dbReference type="ChEBI" id="CHEBI:59789"/>
        <dbReference type="ChEBI" id="CHEBI:74411"/>
        <dbReference type="ChEBI" id="CHEBI:74497"/>
        <dbReference type="EC" id="2.1.1.192"/>
    </reaction>
</comment>
<evidence type="ECO:0000259" key="15">
    <source>
        <dbReference type="PROSITE" id="PS51918"/>
    </source>
</evidence>
<dbReference type="GO" id="GO:0019843">
    <property type="term" value="F:rRNA binding"/>
    <property type="evidence" value="ECO:0007669"/>
    <property type="project" value="UniProtKB-UniRule"/>
</dbReference>
<evidence type="ECO:0000256" key="6">
    <source>
        <dbReference type="ARBA" id="ARBA00022603"/>
    </source>
</evidence>
<evidence type="ECO:0000256" key="14">
    <source>
        <dbReference type="HAMAP-Rule" id="MF_01849"/>
    </source>
</evidence>
<proteinExistence type="inferred from homology"/>
<dbReference type="SUPFAM" id="SSF102114">
    <property type="entry name" value="Radical SAM enzymes"/>
    <property type="match status" value="1"/>
</dbReference>
<dbReference type="InterPro" id="IPR007197">
    <property type="entry name" value="rSAM"/>
</dbReference>
<dbReference type="GO" id="GO:0002935">
    <property type="term" value="F:tRNA (adenine(37)-C2)-methyltransferase activity"/>
    <property type="evidence" value="ECO:0007669"/>
    <property type="project" value="UniProtKB-UniRule"/>
</dbReference>
<keyword evidence="13 14" id="KW-1015">Disulfide bond</keyword>
<evidence type="ECO:0000256" key="1">
    <source>
        <dbReference type="ARBA" id="ARBA00004496"/>
    </source>
</evidence>
<dbReference type="NCBIfam" id="TIGR00048">
    <property type="entry name" value="rRNA_mod_RlmN"/>
    <property type="match status" value="1"/>
</dbReference>
<dbReference type="GO" id="GO:0046872">
    <property type="term" value="F:metal ion binding"/>
    <property type="evidence" value="ECO:0007669"/>
    <property type="project" value="UniProtKB-KW"/>
</dbReference>
<name>A0A0P7W2H9_9RHOB</name>
<comment type="caution">
    <text evidence="14">Lacks conserved residue(s) required for the propagation of feature annotation.</text>
</comment>
<comment type="cofactor">
    <cofactor evidence="14">
        <name>[4Fe-4S] cluster</name>
        <dbReference type="ChEBI" id="CHEBI:49883"/>
    </cofactor>
    <text evidence="14">Binds 1 [4Fe-4S] cluster. The cluster is coordinated with 3 cysteines and an exchangeable S-adenosyl-L-methionine.</text>
</comment>
<dbReference type="GO" id="GO:0000049">
    <property type="term" value="F:tRNA binding"/>
    <property type="evidence" value="ECO:0007669"/>
    <property type="project" value="UniProtKB-UniRule"/>
</dbReference>
<dbReference type="EMBL" id="LJSG01000006">
    <property type="protein sequence ID" value="KPP94223.1"/>
    <property type="molecule type" value="Genomic_DNA"/>
</dbReference>
<dbReference type="InterPro" id="IPR004383">
    <property type="entry name" value="rRNA_lsu_MTrfase_RlmN/Cfr"/>
</dbReference>
<feature type="binding site" evidence="14">
    <location>
        <position position="337"/>
    </location>
    <ligand>
        <name>S-adenosyl-L-methionine</name>
        <dbReference type="ChEBI" id="CHEBI:59789"/>
    </ligand>
</feature>
<dbReference type="AlphaFoldDB" id="A0A0P7W2H9"/>
<evidence type="ECO:0000313" key="18">
    <source>
        <dbReference type="Proteomes" id="UP000050413"/>
    </source>
</evidence>
<evidence type="ECO:0000256" key="4">
    <source>
        <dbReference type="ARBA" id="ARBA00022490"/>
    </source>
</evidence>
<dbReference type="PIRSF" id="PIRSF006004">
    <property type="entry name" value="CHP00048"/>
    <property type="match status" value="1"/>
</dbReference>
<keyword evidence="3 14" id="KW-0004">4Fe-4S</keyword>
<dbReference type="Proteomes" id="UP000050413">
    <property type="component" value="Unassembled WGS sequence"/>
</dbReference>
<dbReference type="GO" id="GO:0005737">
    <property type="term" value="C:cytoplasm"/>
    <property type="evidence" value="ECO:0007669"/>
    <property type="project" value="UniProtKB-SubCell"/>
</dbReference>
<feature type="binding site" evidence="14">
    <location>
        <begin position="260"/>
        <end position="262"/>
    </location>
    <ligand>
        <name>S-adenosyl-L-methionine</name>
        <dbReference type="ChEBI" id="CHEBI:59789"/>
    </ligand>
</feature>
<evidence type="ECO:0000256" key="5">
    <source>
        <dbReference type="ARBA" id="ARBA00022552"/>
    </source>
</evidence>
<dbReference type="PANTHER" id="PTHR30544">
    <property type="entry name" value="23S RRNA METHYLTRANSFERASE"/>
    <property type="match status" value="1"/>
</dbReference>